<proteinExistence type="inferred from homology"/>
<evidence type="ECO:0000256" key="7">
    <source>
        <dbReference type="RuleBase" id="RU363032"/>
    </source>
</evidence>
<keyword evidence="3" id="KW-1003">Cell membrane</keyword>
<evidence type="ECO:0000256" key="4">
    <source>
        <dbReference type="ARBA" id="ARBA00022692"/>
    </source>
</evidence>
<protein>
    <submittedName>
        <fullName evidence="9">Carbohydrate ABC transporter permease</fullName>
    </submittedName>
</protein>
<feature type="transmembrane region" description="Helical" evidence="7">
    <location>
        <begin position="123"/>
        <end position="145"/>
    </location>
</feature>
<dbReference type="PROSITE" id="PS50928">
    <property type="entry name" value="ABC_TM1"/>
    <property type="match status" value="1"/>
</dbReference>
<dbReference type="PANTHER" id="PTHR43744">
    <property type="entry name" value="ABC TRANSPORTER PERMEASE PROTEIN MG189-RELATED-RELATED"/>
    <property type="match status" value="1"/>
</dbReference>
<evidence type="ECO:0000313" key="9">
    <source>
        <dbReference type="EMBL" id="MDG0810956.1"/>
    </source>
</evidence>
<evidence type="ECO:0000256" key="5">
    <source>
        <dbReference type="ARBA" id="ARBA00022989"/>
    </source>
</evidence>
<comment type="caution">
    <text evidence="9">The sequence shown here is derived from an EMBL/GenBank/DDBJ whole genome shotgun (WGS) entry which is preliminary data.</text>
</comment>
<evidence type="ECO:0000256" key="3">
    <source>
        <dbReference type="ARBA" id="ARBA00022475"/>
    </source>
</evidence>
<evidence type="ECO:0000256" key="6">
    <source>
        <dbReference type="ARBA" id="ARBA00023136"/>
    </source>
</evidence>
<comment type="subcellular location">
    <subcellularLocation>
        <location evidence="1 7">Cell membrane</location>
        <topology evidence="1 7">Multi-pass membrane protein</topology>
    </subcellularLocation>
</comment>
<dbReference type="EMBL" id="JAPDIA010000005">
    <property type="protein sequence ID" value="MDG0810956.1"/>
    <property type="molecule type" value="Genomic_DNA"/>
</dbReference>
<dbReference type="InterPro" id="IPR000515">
    <property type="entry name" value="MetI-like"/>
</dbReference>
<evidence type="ECO:0000313" key="10">
    <source>
        <dbReference type="Proteomes" id="UP001153404"/>
    </source>
</evidence>
<gene>
    <name evidence="9" type="ORF">OMP40_17475</name>
</gene>
<dbReference type="CDD" id="cd06261">
    <property type="entry name" value="TM_PBP2"/>
    <property type="match status" value="1"/>
</dbReference>
<dbReference type="Gene3D" id="1.10.3720.10">
    <property type="entry name" value="MetI-like"/>
    <property type="match status" value="1"/>
</dbReference>
<keyword evidence="2 7" id="KW-0813">Transport</keyword>
<organism evidence="9 10">
    <name type="scientific">Cohnella rhizosphaerae</name>
    <dbReference type="NCBI Taxonomy" id="1457232"/>
    <lineage>
        <taxon>Bacteria</taxon>
        <taxon>Bacillati</taxon>
        <taxon>Bacillota</taxon>
        <taxon>Bacilli</taxon>
        <taxon>Bacillales</taxon>
        <taxon>Paenibacillaceae</taxon>
        <taxon>Cohnella</taxon>
    </lineage>
</organism>
<feature type="transmembrane region" description="Helical" evidence="7">
    <location>
        <begin position="92"/>
        <end position="114"/>
    </location>
</feature>
<keyword evidence="4 7" id="KW-0812">Transmembrane</keyword>
<dbReference type="RefSeq" id="WP_277533343.1">
    <property type="nucleotide sequence ID" value="NZ_JAPDIA010000005.1"/>
</dbReference>
<comment type="similarity">
    <text evidence="7">Belongs to the binding-protein-dependent transport system permease family.</text>
</comment>
<reference evidence="9" key="1">
    <citation type="submission" date="2022-10" db="EMBL/GenBank/DDBJ databases">
        <title>Comparative genomic analysis of Cohnella hashimotonis sp. nov., isolated from the International Space Station.</title>
        <authorList>
            <person name="Simpson A."/>
            <person name="Venkateswaran K."/>
        </authorList>
    </citation>
    <scope>NUCLEOTIDE SEQUENCE</scope>
    <source>
        <strain evidence="9">DSM 28161</strain>
    </source>
</reference>
<name>A0A9X4QTB3_9BACL</name>
<dbReference type="GO" id="GO:0055085">
    <property type="term" value="P:transmembrane transport"/>
    <property type="evidence" value="ECO:0007669"/>
    <property type="project" value="InterPro"/>
</dbReference>
<dbReference type="PANTHER" id="PTHR43744:SF12">
    <property type="entry name" value="ABC TRANSPORTER PERMEASE PROTEIN MG189-RELATED"/>
    <property type="match status" value="1"/>
</dbReference>
<dbReference type="Proteomes" id="UP001153404">
    <property type="component" value="Unassembled WGS sequence"/>
</dbReference>
<sequence>MPMPAPVRATSAPRTIAGLPMPSPSAVRQALLIGTLALLIVLTLVPILFMFYSSLKSNSQILGSFWSLPSPPQWENYGEAFASIWRYVLNTILYAGGASLLVVGLSAVSGYVFAKKAFPGKEFLFLLLLAMMMVPGILTLIPAYVWYEKLGLTNTPLAIIIAHAAGGQIFGTFLCRTSMASVPSSLFEAARIDGAKEFTVFARIVLPLSVPILATIFIMQTVGTYNDYVWPLLTIRDSSMQMIGVGLTQFTKQFGITDKGVQFAAYSISSLPLIVIFSLGMKYYIQGMVQGALKM</sequence>
<feature type="transmembrane region" description="Helical" evidence="7">
    <location>
        <begin position="30"/>
        <end position="52"/>
    </location>
</feature>
<keyword evidence="10" id="KW-1185">Reference proteome</keyword>
<keyword evidence="5 7" id="KW-1133">Transmembrane helix</keyword>
<evidence type="ECO:0000256" key="2">
    <source>
        <dbReference type="ARBA" id="ARBA00022448"/>
    </source>
</evidence>
<feature type="domain" description="ABC transmembrane type-1" evidence="8">
    <location>
        <begin position="88"/>
        <end position="280"/>
    </location>
</feature>
<feature type="transmembrane region" description="Helical" evidence="7">
    <location>
        <begin position="200"/>
        <end position="222"/>
    </location>
</feature>
<accession>A0A9X4QTB3</accession>
<feature type="transmembrane region" description="Helical" evidence="7">
    <location>
        <begin position="157"/>
        <end position="179"/>
    </location>
</feature>
<dbReference type="InterPro" id="IPR035906">
    <property type="entry name" value="MetI-like_sf"/>
</dbReference>
<dbReference type="AlphaFoldDB" id="A0A9X4QTB3"/>
<evidence type="ECO:0000259" key="8">
    <source>
        <dbReference type="PROSITE" id="PS50928"/>
    </source>
</evidence>
<dbReference type="Pfam" id="PF00528">
    <property type="entry name" value="BPD_transp_1"/>
    <property type="match status" value="1"/>
</dbReference>
<evidence type="ECO:0000256" key="1">
    <source>
        <dbReference type="ARBA" id="ARBA00004651"/>
    </source>
</evidence>
<feature type="transmembrane region" description="Helical" evidence="7">
    <location>
        <begin position="263"/>
        <end position="285"/>
    </location>
</feature>
<dbReference type="GO" id="GO:0005886">
    <property type="term" value="C:plasma membrane"/>
    <property type="evidence" value="ECO:0007669"/>
    <property type="project" value="UniProtKB-SubCell"/>
</dbReference>
<dbReference type="SUPFAM" id="SSF161098">
    <property type="entry name" value="MetI-like"/>
    <property type="match status" value="1"/>
</dbReference>
<keyword evidence="6 7" id="KW-0472">Membrane</keyword>